<comment type="subcellular location">
    <subcellularLocation>
        <location evidence="2">Mitochondrion inner membrane</location>
    </subcellularLocation>
</comment>
<keyword evidence="2" id="KW-0999">Mitochondrion inner membrane</keyword>
<dbReference type="AlphaFoldDB" id="A0A8J8SZD5"/>
<name>A0A8J8SZD5_HALGN</name>
<dbReference type="Proteomes" id="UP000785679">
    <property type="component" value="Unassembled WGS sequence"/>
</dbReference>
<evidence type="ECO:0000313" key="4">
    <source>
        <dbReference type="EMBL" id="TNV76220.1"/>
    </source>
</evidence>
<dbReference type="PANTHER" id="PTHR23222:SF0">
    <property type="entry name" value="PROHIBITIN 1"/>
    <property type="match status" value="1"/>
</dbReference>
<reference evidence="4" key="1">
    <citation type="submission" date="2019-06" db="EMBL/GenBank/DDBJ databases">
        <authorList>
            <person name="Zheng W."/>
        </authorList>
    </citation>
    <scope>NUCLEOTIDE SEQUENCE</scope>
    <source>
        <strain evidence="4">QDHG01</strain>
    </source>
</reference>
<comment type="similarity">
    <text evidence="1 2">Belongs to the prohibitin family.</text>
</comment>
<comment type="caution">
    <text evidence="4">The sequence shown here is derived from an EMBL/GenBank/DDBJ whole genome shotgun (WGS) entry which is preliminary data.</text>
</comment>
<evidence type="ECO:0000256" key="1">
    <source>
        <dbReference type="ARBA" id="ARBA00009658"/>
    </source>
</evidence>
<dbReference type="OrthoDB" id="275637at2759"/>
<evidence type="ECO:0000259" key="3">
    <source>
        <dbReference type="SMART" id="SM00244"/>
    </source>
</evidence>
<dbReference type="EMBL" id="RRYP01013982">
    <property type="protein sequence ID" value="TNV76220.1"/>
    <property type="molecule type" value="Genomic_DNA"/>
</dbReference>
<dbReference type="GO" id="GO:0007005">
    <property type="term" value="P:mitochondrion organization"/>
    <property type="evidence" value="ECO:0007669"/>
    <property type="project" value="TreeGrafter"/>
</dbReference>
<dbReference type="PRINTS" id="PR00679">
    <property type="entry name" value="PROHIBITIN"/>
</dbReference>
<keyword evidence="5" id="KW-1185">Reference proteome</keyword>
<dbReference type="InterPro" id="IPR036013">
    <property type="entry name" value="Band_7/SPFH_dom_sf"/>
</dbReference>
<dbReference type="SUPFAM" id="SSF117892">
    <property type="entry name" value="Band 7/SPFH domain"/>
    <property type="match status" value="1"/>
</dbReference>
<keyword evidence="2" id="KW-0496">Mitochondrion</keyword>
<dbReference type="GO" id="GO:0005743">
    <property type="term" value="C:mitochondrial inner membrane"/>
    <property type="evidence" value="ECO:0007669"/>
    <property type="project" value="UniProtKB-SubCell"/>
</dbReference>
<organism evidence="4 5">
    <name type="scientific">Halteria grandinella</name>
    <dbReference type="NCBI Taxonomy" id="5974"/>
    <lineage>
        <taxon>Eukaryota</taxon>
        <taxon>Sar</taxon>
        <taxon>Alveolata</taxon>
        <taxon>Ciliophora</taxon>
        <taxon>Intramacronucleata</taxon>
        <taxon>Spirotrichea</taxon>
        <taxon>Stichotrichia</taxon>
        <taxon>Sporadotrichida</taxon>
        <taxon>Halteriidae</taxon>
        <taxon>Halteria</taxon>
    </lineage>
</organism>
<evidence type="ECO:0000256" key="2">
    <source>
        <dbReference type="RuleBase" id="RU366048"/>
    </source>
</evidence>
<dbReference type="PANTHER" id="PTHR23222">
    <property type="entry name" value="PROHIBITIN"/>
    <property type="match status" value="1"/>
</dbReference>
<accession>A0A8J8SZD5</accession>
<dbReference type="Gene3D" id="3.30.479.30">
    <property type="entry name" value="Band 7 domain"/>
    <property type="match status" value="1"/>
</dbReference>
<evidence type="ECO:0000313" key="5">
    <source>
        <dbReference type="Proteomes" id="UP000785679"/>
    </source>
</evidence>
<keyword evidence="2" id="KW-0472">Membrane</keyword>
<gene>
    <name evidence="4" type="ORF">FGO68_gene10195</name>
</gene>
<dbReference type="SMART" id="SM00244">
    <property type="entry name" value="PHB"/>
    <property type="match status" value="1"/>
</dbReference>
<dbReference type="InterPro" id="IPR001107">
    <property type="entry name" value="Band_7"/>
</dbReference>
<dbReference type="CDD" id="cd03401">
    <property type="entry name" value="SPFH_prohibitin"/>
    <property type="match status" value="1"/>
</dbReference>
<sequence>MSGSSQSLQRLATLAFVSASSYVLYRQCLFSVDAGHRVILFNKFKGIEPNIYAEGIHFKTPFITKVIDFDVRTQVFTQKHEIVSTDQVEVDIKYRILYRPNVDKLPQLYMALGTQYAQMVIPALVTEISNEMVLGLEARSLLVDRKDIGKKFQEKLTQRAETFHIVVDDLAIVDLVFDDEYVKKLEDRQALVAKHLKK</sequence>
<feature type="domain" description="Band 7" evidence="3">
    <location>
        <begin position="27"/>
        <end position="189"/>
    </location>
</feature>
<dbReference type="InterPro" id="IPR000163">
    <property type="entry name" value="Prohibitin"/>
</dbReference>
<proteinExistence type="inferred from homology"/>
<dbReference type="Pfam" id="PF01145">
    <property type="entry name" value="Band_7"/>
    <property type="match status" value="1"/>
</dbReference>
<protein>
    <recommendedName>
        <fullName evidence="2">Prohibitin</fullName>
    </recommendedName>
</protein>